<feature type="region of interest" description="Disordered" evidence="1">
    <location>
        <begin position="155"/>
        <end position="183"/>
    </location>
</feature>
<name>A0A6U9Q812_9CHLO</name>
<feature type="compositionally biased region" description="Basic and acidic residues" evidence="1">
    <location>
        <begin position="97"/>
        <end position="107"/>
    </location>
</feature>
<dbReference type="EMBL" id="HBIS01002400">
    <property type="protein sequence ID" value="CAE0608322.1"/>
    <property type="molecule type" value="Transcribed_RNA"/>
</dbReference>
<feature type="compositionally biased region" description="Basic and acidic residues" evidence="1">
    <location>
        <begin position="53"/>
        <end position="82"/>
    </location>
</feature>
<feature type="compositionally biased region" description="Acidic residues" evidence="1">
    <location>
        <begin position="83"/>
        <end position="96"/>
    </location>
</feature>
<dbReference type="AlphaFoldDB" id="A0A6U9Q812"/>
<evidence type="ECO:0000256" key="1">
    <source>
        <dbReference type="SAM" id="MobiDB-lite"/>
    </source>
</evidence>
<gene>
    <name evidence="2" type="ORF">PSAL00342_LOCUS2138</name>
    <name evidence="3" type="ORF">PSAL00342_LOCUS2139</name>
</gene>
<dbReference type="EMBL" id="HBIS01002399">
    <property type="protein sequence ID" value="CAE0608321.1"/>
    <property type="molecule type" value="Transcribed_RNA"/>
</dbReference>
<sequence>MLACAHVFAPHVQAFATCGVSTRHRAVLHTCVRWNGRKGKQGSAWRSKTAATSKEEEAQRQRREHVPSNVEDAHVQTGRIEDPMEWDDEVEDEGEDGLVRDECRGEETEGLTAEEDYVTPGNRIVLDACDDLFEMVEEEMKVLRQASELLELLGVSMETPGSHDTPTEESDEHTEEERTGREQ</sequence>
<accession>A0A6U9Q812</accession>
<reference evidence="3" key="1">
    <citation type="submission" date="2021-01" db="EMBL/GenBank/DDBJ databases">
        <authorList>
            <person name="Corre E."/>
            <person name="Pelletier E."/>
            <person name="Niang G."/>
            <person name="Scheremetjew M."/>
            <person name="Finn R."/>
            <person name="Kale V."/>
            <person name="Holt S."/>
            <person name="Cochrane G."/>
            <person name="Meng A."/>
            <person name="Brown T."/>
            <person name="Cohen L."/>
        </authorList>
    </citation>
    <scope>NUCLEOTIDE SEQUENCE</scope>
    <source>
        <strain evidence="3">CCMP1897</strain>
    </source>
</reference>
<proteinExistence type="predicted"/>
<organism evidence="3">
    <name type="scientific">Picocystis salinarum</name>
    <dbReference type="NCBI Taxonomy" id="88271"/>
    <lineage>
        <taxon>Eukaryota</taxon>
        <taxon>Viridiplantae</taxon>
        <taxon>Chlorophyta</taxon>
        <taxon>Picocystophyceae</taxon>
        <taxon>Picocystales</taxon>
        <taxon>Picocystaceae</taxon>
        <taxon>Picocystis</taxon>
    </lineage>
</organism>
<feature type="region of interest" description="Disordered" evidence="1">
    <location>
        <begin position="38"/>
        <end position="112"/>
    </location>
</feature>
<protein>
    <submittedName>
        <fullName evidence="3">Uncharacterized protein</fullName>
    </submittedName>
</protein>
<evidence type="ECO:0000313" key="3">
    <source>
        <dbReference type="EMBL" id="CAE0608322.1"/>
    </source>
</evidence>
<evidence type="ECO:0000313" key="2">
    <source>
        <dbReference type="EMBL" id="CAE0608321.1"/>
    </source>
</evidence>